<dbReference type="Proteomes" id="UP000621455">
    <property type="component" value="Unassembled WGS sequence"/>
</dbReference>
<protein>
    <recommendedName>
        <fullName evidence="5">DUF2059 domain-containing protein</fullName>
    </recommendedName>
</protein>
<comment type="caution">
    <text evidence="3">The sequence shown here is derived from an EMBL/GenBank/DDBJ whole genome shotgun (WGS) entry which is preliminary data.</text>
</comment>
<reference evidence="3 4" key="1">
    <citation type="submission" date="2019-10" db="EMBL/GenBank/DDBJ databases">
        <title>Taxonomy of Antarctic Massilia spp.: description of Massilia rubra sp. nov., Massilia aquatica sp. nov., Massilia mucilaginosa sp. nov., Massilia frigida sp. nov. isolated from streams, lakes and regoliths.</title>
        <authorList>
            <person name="Holochova P."/>
            <person name="Sedlacek I."/>
            <person name="Kralova S."/>
            <person name="Maslanova I."/>
            <person name="Busse H.-J."/>
            <person name="Stankova E."/>
            <person name="Vrbovska V."/>
            <person name="Kovarovic V."/>
            <person name="Bartak M."/>
            <person name="Svec P."/>
            <person name="Pantucek R."/>
        </authorList>
    </citation>
    <scope>NUCLEOTIDE SEQUENCE [LARGE SCALE GENOMIC DNA]</scope>
    <source>
        <strain evidence="3 4">CCM 8695</strain>
    </source>
</reference>
<name>A0ABX0N9M1_9BURK</name>
<evidence type="ECO:0000256" key="1">
    <source>
        <dbReference type="SAM" id="MobiDB-lite"/>
    </source>
</evidence>
<sequence>MQPLFTTIARSLAQACIVTLALSQAAHAEPATKESLQRYFEVAKSERIADTAAKAMLRKEGGALQAENDAREKAKLTARYERLYGIVRKHVVATVFGPKAIADYQQYLQESDVKDMIVMAQSPFGQTFLEKINPVLQMQPAVIDGYVSKRMQEMKARTDDTVPPPVALPQPAAGSKEALAQAMMLEWPGARAQFTKGMAQVADKSLEQAASFESQGNTDLAKRVRRFATAVRTEFRFEEVAAAQARMIAEEMSEADIVALTAENKNPARFAQRHNIEQIEAELMGRAGAALKSEELKKQLAGEQAAAKPAKAGKKAASK</sequence>
<evidence type="ECO:0000256" key="2">
    <source>
        <dbReference type="SAM" id="SignalP"/>
    </source>
</evidence>
<proteinExistence type="predicted"/>
<dbReference type="RefSeq" id="WP_167086895.1">
    <property type="nucleotide sequence ID" value="NZ_WHJG01000009.1"/>
</dbReference>
<evidence type="ECO:0000313" key="3">
    <source>
        <dbReference type="EMBL" id="NHZ79946.1"/>
    </source>
</evidence>
<feature type="chain" id="PRO_5045460686" description="DUF2059 domain-containing protein" evidence="2">
    <location>
        <begin position="29"/>
        <end position="319"/>
    </location>
</feature>
<evidence type="ECO:0000313" key="4">
    <source>
        <dbReference type="Proteomes" id="UP000621455"/>
    </source>
</evidence>
<dbReference type="EMBL" id="WHJG01000009">
    <property type="protein sequence ID" value="NHZ79946.1"/>
    <property type="molecule type" value="Genomic_DNA"/>
</dbReference>
<feature type="signal peptide" evidence="2">
    <location>
        <begin position="1"/>
        <end position="28"/>
    </location>
</feature>
<keyword evidence="2" id="KW-0732">Signal</keyword>
<accession>A0ABX0N9M1</accession>
<feature type="region of interest" description="Disordered" evidence="1">
    <location>
        <begin position="300"/>
        <end position="319"/>
    </location>
</feature>
<keyword evidence="4" id="KW-1185">Reference proteome</keyword>
<gene>
    <name evidence="3" type="ORF">F2P44_11755</name>
</gene>
<evidence type="ECO:0008006" key="5">
    <source>
        <dbReference type="Google" id="ProtNLM"/>
    </source>
</evidence>
<organism evidence="3 4">
    <name type="scientific">Massilia frigida</name>
    <dbReference type="NCBI Taxonomy" id="2609281"/>
    <lineage>
        <taxon>Bacteria</taxon>
        <taxon>Pseudomonadati</taxon>
        <taxon>Pseudomonadota</taxon>
        <taxon>Betaproteobacteria</taxon>
        <taxon>Burkholderiales</taxon>
        <taxon>Oxalobacteraceae</taxon>
        <taxon>Telluria group</taxon>
        <taxon>Massilia</taxon>
    </lineage>
</organism>